<dbReference type="InterPro" id="IPR018958">
    <property type="entry name" value="Knr4/Smi1-like_dom"/>
</dbReference>
<dbReference type="Gene3D" id="3.40.1580.10">
    <property type="entry name" value="SMI1/KNR4-like"/>
    <property type="match status" value="1"/>
</dbReference>
<evidence type="ECO:0000313" key="2">
    <source>
        <dbReference type="EMBL" id="SEA04742.1"/>
    </source>
</evidence>
<dbReference type="PANTHER" id="PTHR47432:SF1">
    <property type="entry name" value="CELL WALL ASSEMBLY REGULATOR SMI1"/>
    <property type="match status" value="1"/>
</dbReference>
<dbReference type="Pfam" id="PF09346">
    <property type="entry name" value="SMI1_KNR4"/>
    <property type="match status" value="1"/>
</dbReference>
<dbReference type="InterPro" id="IPR037883">
    <property type="entry name" value="Knr4/Smi1-like_sf"/>
</dbReference>
<reference evidence="3" key="1">
    <citation type="submission" date="2016-10" db="EMBL/GenBank/DDBJ databases">
        <authorList>
            <person name="Varghese N."/>
            <person name="Submissions S."/>
        </authorList>
    </citation>
    <scope>NUCLEOTIDE SEQUENCE [LARGE SCALE GENOMIC DNA]</scope>
    <source>
        <strain evidence="3">DSM 23920</strain>
    </source>
</reference>
<dbReference type="SMART" id="SM00860">
    <property type="entry name" value="SMI1_KNR4"/>
    <property type="match status" value="1"/>
</dbReference>
<proteinExistence type="predicted"/>
<dbReference type="SUPFAM" id="SSF160631">
    <property type="entry name" value="SMI1/KNR4-like"/>
    <property type="match status" value="1"/>
</dbReference>
<dbReference type="InterPro" id="IPR051873">
    <property type="entry name" value="KNR4/SMI1_regulator"/>
</dbReference>
<dbReference type="Proteomes" id="UP000199656">
    <property type="component" value="Unassembled WGS sequence"/>
</dbReference>
<dbReference type="PANTHER" id="PTHR47432">
    <property type="entry name" value="CELL WALL ASSEMBLY REGULATOR SMI1"/>
    <property type="match status" value="1"/>
</dbReference>
<accession>A0A1H3Y1Q0</accession>
<name>A0A1H3Y1Q0_9BACT</name>
<gene>
    <name evidence="2" type="ORF">SAMN05660909_00600</name>
</gene>
<dbReference type="AlphaFoldDB" id="A0A1H3Y1Q0"/>
<dbReference type="OrthoDB" id="6989522at2"/>
<evidence type="ECO:0000313" key="3">
    <source>
        <dbReference type="Proteomes" id="UP000199656"/>
    </source>
</evidence>
<organism evidence="2 3">
    <name type="scientific">Chitinophaga terrae</name>
    <name type="common">ex Kim and Jung 2007</name>
    <dbReference type="NCBI Taxonomy" id="408074"/>
    <lineage>
        <taxon>Bacteria</taxon>
        <taxon>Pseudomonadati</taxon>
        <taxon>Bacteroidota</taxon>
        <taxon>Chitinophagia</taxon>
        <taxon>Chitinophagales</taxon>
        <taxon>Chitinophagaceae</taxon>
        <taxon>Chitinophaga</taxon>
    </lineage>
</organism>
<dbReference type="EMBL" id="FNRL01000002">
    <property type="protein sequence ID" value="SEA04742.1"/>
    <property type="molecule type" value="Genomic_DNA"/>
</dbReference>
<keyword evidence="3" id="KW-1185">Reference proteome</keyword>
<protein>
    <submittedName>
        <fullName evidence="2">Cell wall assembly regulator SMI1</fullName>
    </submittedName>
</protein>
<dbReference type="STRING" id="408074.SAMN05660909_00600"/>
<sequence>MGSGLNLLINFHNLYARKISNHMQEYWIRWENWMKQYAPGLLSILQPGASFEAVASLEKLIGATLPKSFKAFYAIHNGQVKARTGLVDADQLLSIADITTQWHHWKDLADSDTFTYNDEPILSAPDTGIKNDWWNPLWIPITGDGFGNHLCIDLDPAPEGKSGQIITLWHDDPHRAIVAPSFEEWIKDYLNALEKGDYIFVKKWGIVHKDTFLNYND</sequence>
<feature type="domain" description="Knr4/Smi1-like" evidence="1">
    <location>
        <begin position="48"/>
        <end position="188"/>
    </location>
</feature>
<evidence type="ECO:0000259" key="1">
    <source>
        <dbReference type="SMART" id="SM00860"/>
    </source>
</evidence>